<sequence>MAGTKYSPVEGYRSIYPASFPQQRRRRERPPTATAQQGTTSVYNTQMRGQTSSTTEPTPLNVDMAVRYYARRANSYHNAYHNARFKRKDFDCYISESEEEEGPPSKKVRTFAICSISEGQSVQVGVLTLRDVSPEPSSSQASGETMVNGDSGGDGNDHANSGDYGNSVNHVINDKDSNHPTDGTNGDDGNVSINCSNDNESEGGEEVEGEKEHSVTEVEGSIGEVLFARDPRYLIQESTTPSTPTHISISSPISRSPSPTIIIESEPSGSRDSTPSVIMVPEEEHESAQEQEEQMDMCSTPGSWDSPPSGSEFTHDLSPSPLVSSAGGLGLLEEGEIEDGASNAQNADDVLGDSDPTDYLPFDDLPLFAQSSLPDIPDTDSCATNETVGLKDARWEQEDEDGCDPAVAGALRVQVGESDADPA</sequence>
<proteinExistence type="predicted"/>
<name>A0A0C3DQS6_9AGAM</name>
<feature type="compositionally biased region" description="Polar residues" evidence="1">
    <location>
        <begin position="37"/>
        <end position="58"/>
    </location>
</feature>
<dbReference type="HOGENOM" id="CLU_649179_0_0_1"/>
<accession>A0A0C3DQS6</accession>
<feature type="region of interest" description="Disordered" evidence="1">
    <location>
        <begin position="132"/>
        <end position="327"/>
    </location>
</feature>
<organism evidence="2 3">
    <name type="scientific">Scleroderma citrinum Foug A</name>
    <dbReference type="NCBI Taxonomy" id="1036808"/>
    <lineage>
        <taxon>Eukaryota</taxon>
        <taxon>Fungi</taxon>
        <taxon>Dikarya</taxon>
        <taxon>Basidiomycota</taxon>
        <taxon>Agaricomycotina</taxon>
        <taxon>Agaricomycetes</taxon>
        <taxon>Agaricomycetidae</taxon>
        <taxon>Boletales</taxon>
        <taxon>Sclerodermatineae</taxon>
        <taxon>Sclerodermataceae</taxon>
        <taxon>Scleroderma</taxon>
    </lineage>
</organism>
<feature type="compositionally biased region" description="Acidic residues" evidence="1">
    <location>
        <begin position="199"/>
        <end position="209"/>
    </location>
</feature>
<keyword evidence="3" id="KW-1185">Reference proteome</keyword>
<feature type="region of interest" description="Disordered" evidence="1">
    <location>
        <begin position="338"/>
        <end position="357"/>
    </location>
</feature>
<evidence type="ECO:0000313" key="3">
    <source>
        <dbReference type="Proteomes" id="UP000053989"/>
    </source>
</evidence>
<feature type="compositionally biased region" description="Low complexity" evidence="1">
    <location>
        <begin position="317"/>
        <end position="326"/>
    </location>
</feature>
<evidence type="ECO:0000313" key="2">
    <source>
        <dbReference type="EMBL" id="KIM58346.1"/>
    </source>
</evidence>
<gene>
    <name evidence="2" type="ORF">SCLCIDRAFT_1094302</name>
</gene>
<feature type="compositionally biased region" description="Polar residues" evidence="1">
    <location>
        <begin position="300"/>
        <end position="312"/>
    </location>
</feature>
<feature type="compositionally biased region" description="Acidic residues" evidence="1">
    <location>
        <begin position="281"/>
        <end position="295"/>
    </location>
</feature>
<protein>
    <submittedName>
        <fullName evidence="2">Uncharacterized protein</fullName>
    </submittedName>
</protein>
<feature type="compositionally biased region" description="Polar residues" evidence="1">
    <location>
        <begin position="135"/>
        <end position="145"/>
    </location>
</feature>
<reference evidence="3" key="2">
    <citation type="submission" date="2015-01" db="EMBL/GenBank/DDBJ databases">
        <title>Evolutionary Origins and Diversification of the Mycorrhizal Mutualists.</title>
        <authorList>
            <consortium name="DOE Joint Genome Institute"/>
            <consortium name="Mycorrhizal Genomics Consortium"/>
            <person name="Kohler A."/>
            <person name="Kuo A."/>
            <person name="Nagy L.G."/>
            <person name="Floudas D."/>
            <person name="Copeland A."/>
            <person name="Barry K.W."/>
            <person name="Cichocki N."/>
            <person name="Veneault-Fourrey C."/>
            <person name="LaButti K."/>
            <person name="Lindquist E.A."/>
            <person name="Lipzen A."/>
            <person name="Lundell T."/>
            <person name="Morin E."/>
            <person name="Murat C."/>
            <person name="Riley R."/>
            <person name="Ohm R."/>
            <person name="Sun H."/>
            <person name="Tunlid A."/>
            <person name="Henrissat B."/>
            <person name="Grigoriev I.V."/>
            <person name="Hibbett D.S."/>
            <person name="Martin F."/>
        </authorList>
    </citation>
    <scope>NUCLEOTIDE SEQUENCE [LARGE SCALE GENOMIC DNA]</scope>
    <source>
        <strain evidence="3">Foug A</strain>
    </source>
</reference>
<feature type="compositionally biased region" description="Low complexity" evidence="1">
    <location>
        <begin position="237"/>
        <end position="268"/>
    </location>
</feature>
<feature type="region of interest" description="Disordered" evidence="1">
    <location>
        <begin position="1"/>
        <end position="58"/>
    </location>
</feature>
<reference evidence="2 3" key="1">
    <citation type="submission" date="2014-04" db="EMBL/GenBank/DDBJ databases">
        <authorList>
            <consortium name="DOE Joint Genome Institute"/>
            <person name="Kuo A."/>
            <person name="Kohler A."/>
            <person name="Nagy L.G."/>
            <person name="Floudas D."/>
            <person name="Copeland A."/>
            <person name="Barry K.W."/>
            <person name="Cichocki N."/>
            <person name="Veneault-Fourrey C."/>
            <person name="LaButti K."/>
            <person name="Lindquist E.A."/>
            <person name="Lipzen A."/>
            <person name="Lundell T."/>
            <person name="Morin E."/>
            <person name="Murat C."/>
            <person name="Sun H."/>
            <person name="Tunlid A."/>
            <person name="Henrissat B."/>
            <person name="Grigoriev I.V."/>
            <person name="Hibbett D.S."/>
            <person name="Martin F."/>
            <person name="Nordberg H.P."/>
            <person name="Cantor M.N."/>
            <person name="Hua S.X."/>
        </authorList>
    </citation>
    <scope>NUCLEOTIDE SEQUENCE [LARGE SCALE GENOMIC DNA]</scope>
    <source>
        <strain evidence="2 3">Foug A</strain>
    </source>
</reference>
<dbReference type="AlphaFoldDB" id="A0A0C3DQS6"/>
<evidence type="ECO:0000256" key="1">
    <source>
        <dbReference type="SAM" id="MobiDB-lite"/>
    </source>
</evidence>
<dbReference type="Proteomes" id="UP000053989">
    <property type="component" value="Unassembled WGS sequence"/>
</dbReference>
<dbReference type="InParanoid" id="A0A0C3DQS6"/>
<dbReference type="EMBL" id="KN822087">
    <property type="protein sequence ID" value="KIM58346.1"/>
    <property type="molecule type" value="Genomic_DNA"/>
</dbReference>